<keyword evidence="1" id="KW-0472">Membrane</keyword>
<feature type="transmembrane region" description="Helical" evidence="1">
    <location>
        <begin position="46"/>
        <end position="63"/>
    </location>
</feature>
<dbReference type="Proteomes" id="UP000444401">
    <property type="component" value="Unassembled WGS sequence"/>
</dbReference>
<accession>A0ABW9UWR9</accession>
<evidence type="ECO:0000256" key="1">
    <source>
        <dbReference type="SAM" id="Phobius"/>
    </source>
</evidence>
<comment type="caution">
    <text evidence="2">The sequence shown here is derived from an EMBL/GenBank/DDBJ whole genome shotgun (WGS) entry which is preliminary data.</text>
</comment>
<gene>
    <name evidence="2" type="ORF">GRI72_10700</name>
</gene>
<feature type="transmembrane region" description="Helical" evidence="1">
    <location>
        <begin position="20"/>
        <end position="40"/>
    </location>
</feature>
<proteinExistence type="predicted"/>
<evidence type="ECO:0008006" key="4">
    <source>
        <dbReference type="Google" id="ProtNLM"/>
    </source>
</evidence>
<protein>
    <recommendedName>
        <fullName evidence="4">DUF4175 domain-containing protein</fullName>
    </recommendedName>
</protein>
<dbReference type="EMBL" id="WTYO01000004">
    <property type="protein sequence ID" value="MXO69294.1"/>
    <property type="molecule type" value="Genomic_DNA"/>
</dbReference>
<evidence type="ECO:0000313" key="3">
    <source>
        <dbReference type="Proteomes" id="UP000444401"/>
    </source>
</evidence>
<reference evidence="2 3" key="1">
    <citation type="submission" date="2019-12" db="EMBL/GenBank/DDBJ databases">
        <title>Genomic-based taxomic classification of the family Erythrobacteraceae.</title>
        <authorList>
            <person name="Xu L."/>
        </authorList>
    </citation>
    <scope>NUCLEOTIDE SEQUENCE [LARGE SCALE GENOMIC DNA]</scope>
    <source>
        <strain evidence="2 3">H32</strain>
    </source>
</reference>
<name>A0ABW9UWR9_9SPHN</name>
<dbReference type="RefSeq" id="WP_160733910.1">
    <property type="nucleotide sequence ID" value="NZ_WTYO01000004.1"/>
</dbReference>
<sequence length="75" mass="8236">MKARGSPLRRRGRRSVLRVFAIPAILFAASLAGLVLGLTGDGLRDALAWLLLSLPLLAIGVAWRRRGLPSRYRKT</sequence>
<keyword evidence="1" id="KW-1133">Transmembrane helix</keyword>
<keyword evidence="1" id="KW-0812">Transmembrane</keyword>
<evidence type="ECO:0000313" key="2">
    <source>
        <dbReference type="EMBL" id="MXO69294.1"/>
    </source>
</evidence>
<organism evidence="2 3">
    <name type="scientific">Pelagerythrobacter marinus</name>
    <dbReference type="NCBI Taxonomy" id="538382"/>
    <lineage>
        <taxon>Bacteria</taxon>
        <taxon>Pseudomonadati</taxon>
        <taxon>Pseudomonadota</taxon>
        <taxon>Alphaproteobacteria</taxon>
        <taxon>Sphingomonadales</taxon>
        <taxon>Erythrobacteraceae</taxon>
        <taxon>Pelagerythrobacter</taxon>
    </lineage>
</organism>
<keyword evidence="3" id="KW-1185">Reference proteome</keyword>